<protein>
    <recommendedName>
        <fullName evidence="1">GmrSD restriction endonucleases N-terminal domain-containing protein</fullName>
    </recommendedName>
</protein>
<dbReference type="OrthoDB" id="9787127at2"/>
<dbReference type="STRING" id="1208583.COMX_03640"/>
<evidence type="ECO:0000313" key="2">
    <source>
        <dbReference type="EMBL" id="EUK18810.1"/>
    </source>
</evidence>
<name>W7DUY3_9PROT</name>
<comment type="caution">
    <text evidence="2">The sequence shown here is derived from an EMBL/GenBank/DDBJ whole genome shotgun (WGS) entry which is preliminary data.</text>
</comment>
<evidence type="ECO:0000313" key="3">
    <source>
        <dbReference type="Proteomes" id="UP000019250"/>
    </source>
</evidence>
<dbReference type="InterPro" id="IPR004919">
    <property type="entry name" value="GmrSD_N"/>
</dbReference>
<dbReference type="Pfam" id="PF03235">
    <property type="entry name" value="GmrSD_N"/>
    <property type="match status" value="1"/>
</dbReference>
<dbReference type="Proteomes" id="UP000019250">
    <property type="component" value="Unassembled WGS sequence"/>
</dbReference>
<sequence length="381" mass="44535">MVSAKQQLTGLEDDGIEVPEEEPIEYPNVTVNVHRDQYSIFQIKRKIEQKLLTVSPEFQRLNAWNNKQQSELIESILMGVPIPVFYFFEDSTGNQQIVDGKQRITALCSFLNNEFKLSKLKILGTKNEVEHFNGKFFGDLEAKWQSKIEDYQLIVFVIKPPTPENIKYDIFDRVNRGGTQLNAQEMRHALYNGTATSLLEELAKNEDYKKLTGFDSREDKRMKGRMMILRFIALYSTYQKCINIQYSSDMNEYLANFMKFINEPKQQNLITEIKNIFSLTMKNCYSLFGEDAFRFSKTGVSERRKPISMGLFEMVSYALACDIPTDTQKQKHIIDMIDQAKKYIEENNFFHRIDSKKVVDLRCSKAKEIQEKIRNIQMETN</sequence>
<dbReference type="AlphaFoldDB" id="W7DUY3"/>
<reference evidence="2 3" key="1">
    <citation type="journal article" date="2014" name="Genome Announc.">
        <title>Draft Genome Sequence of Commensalibacter papalotli MX01, a Symbiont Identified from the Guts of Overwintering Monarch Butterflies.</title>
        <authorList>
            <person name="Servin-Garciduenas L.E."/>
            <person name="Sanchez-Quinto A."/>
            <person name="Martinez-Romero E."/>
        </authorList>
    </citation>
    <scope>NUCLEOTIDE SEQUENCE [LARGE SCALE GENOMIC DNA]</scope>
    <source>
        <strain evidence="3">MX-MONARCH01</strain>
    </source>
</reference>
<dbReference type="PANTHER" id="PTHR39639">
    <property type="entry name" value="CHROMOSOME 16, WHOLE GENOME SHOTGUN SEQUENCE"/>
    <property type="match status" value="1"/>
</dbReference>
<gene>
    <name evidence="2" type="ORF">COMX_03640</name>
</gene>
<dbReference type="RefSeq" id="WP_034337145.1">
    <property type="nucleotide sequence ID" value="NZ_ATSX01000001.1"/>
</dbReference>
<accession>W7DUY3</accession>
<feature type="domain" description="GmrSD restriction endonucleases N-terminal" evidence="1">
    <location>
        <begin position="48"/>
        <end position="191"/>
    </location>
</feature>
<dbReference type="PANTHER" id="PTHR39639:SF1">
    <property type="entry name" value="DUF262 DOMAIN-CONTAINING PROTEIN"/>
    <property type="match status" value="1"/>
</dbReference>
<dbReference type="eggNOG" id="COG1479">
    <property type="taxonomic scope" value="Bacteria"/>
</dbReference>
<dbReference type="EMBL" id="ATSX01000001">
    <property type="protein sequence ID" value="EUK18810.1"/>
    <property type="molecule type" value="Genomic_DNA"/>
</dbReference>
<dbReference type="PATRIC" id="fig|1208583.4.peg.736"/>
<keyword evidence="3" id="KW-1185">Reference proteome</keyword>
<organism evidence="2 3">
    <name type="scientific">Commensalibacter papalotli</name>
    <name type="common">ex Servin-Garciduenas et al. 2014</name>
    <dbReference type="NCBI Taxonomy" id="1208583"/>
    <lineage>
        <taxon>Bacteria</taxon>
        <taxon>Pseudomonadati</taxon>
        <taxon>Pseudomonadota</taxon>
        <taxon>Alphaproteobacteria</taxon>
        <taxon>Acetobacterales</taxon>
        <taxon>Acetobacteraceae</taxon>
    </lineage>
</organism>
<proteinExistence type="predicted"/>
<evidence type="ECO:0000259" key="1">
    <source>
        <dbReference type="Pfam" id="PF03235"/>
    </source>
</evidence>